<dbReference type="RefSeq" id="WP_260728725.1">
    <property type="nucleotide sequence ID" value="NZ_CP073721.1"/>
</dbReference>
<sequence>MREPRWTDGPAGTAGAVAFSDSLSLASESGAVVTDQSFSVAAWLRLDSAVAGADLRFAPDWYAWTAVAQSGSYHSPFYLGVRFIEYGGEGTGDFHMHWTFAVAPIDGSDDSTVEWVDAYSTTEIAPEEADRWVFVAGVYDLEAGVARIYVPTHGERGEAKLPVDWPKWNGDLSIQLGHAWFRDEYVDQWPGSIGPVWAYSGVLTEADAVSLSERGRLADE</sequence>
<proteinExistence type="predicted"/>
<organism evidence="1 2">
    <name type="scientific">Dactylosporangium roseum</name>
    <dbReference type="NCBI Taxonomy" id="47989"/>
    <lineage>
        <taxon>Bacteria</taxon>
        <taxon>Bacillati</taxon>
        <taxon>Actinomycetota</taxon>
        <taxon>Actinomycetes</taxon>
        <taxon>Micromonosporales</taxon>
        <taxon>Micromonosporaceae</taxon>
        <taxon>Dactylosporangium</taxon>
    </lineage>
</organism>
<protein>
    <submittedName>
        <fullName evidence="1">LamG domain-containing protein</fullName>
    </submittedName>
</protein>
<dbReference type="Gene3D" id="2.60.120.200">
    <property type="match status" value="1"/>
</dbReference>
<gene>
    <name evidence="1" type="ORF">Drose_14430</name>
</gene>
<name>A0ABY5ZBC3_9ACTN</name>
<keyword evidence="2" id="KW-1185">Reference proteome</keyword>
<accession>A0ABY5ZBC3</accession>
<dbReference type="Proteomes" id="UP001058271">
    <property type="component" value="Chromosome"/>
</dbReference>
<dbReference type="SUPFAM" id="SSF49899">
    <property type="entry name" value="Concanavalin A-like lectins/glucanases"/>
    <property type="match status" value="1"/>
</dbReference>
<evidence type="ECO:0000313" key="2">
    <source>
        <dbReference type="Proteomes" id="UP001058271"/>
    </source>
</evidence>
<dbReference type="Pfam" id="PF13385">
    <property type="entry name" value="Laminin_G_3"/>
    <property type="match status" value="1"/>
</dbReference>
<reference evidence="1" key="1">
    <citation type="submission" date="2021-04" db="EMBL/GenBank/DDBJ databases">
        <title>Biosynthetic gene clusters of Dactylosporangioum roseum.</title>
        <authorList>
            <person name="Hartkoorn R.C."/>
            <person name="Beaudoing E."/>
            <person name="Hot D."/>
            <person name="Moureu S."/>
        </authorList>
    </citation>
    <scope>NUCLEOTIDE SEQUENCE</scope>
    <source>
        <strain evidence="1">NRRL B-16295</strain>
    </source>
</reference>
<dbReference type="InterPro" id="IPR013320">
    <property type="entry name" value="ConA-like_dom_sf"/>
</dbReference>
<dbReference type="EMBL" id="CP073721">
    <property type="protein sequence ID" value="UWZ39326.1"/>
    <property type="molecule type" value="Genomic_DNA"/>
</dbReference>
<evidence type="ECO:0000313" key="1">
    <source>
        <dbReference type="EMBL" id="UWZ39326.1"/>
    </source>
</evidence>